<evidence type="ECO:0000313" key="1">
    <source>
        <dbReference type="EMBL" id="MFC5496142.1"/>
    </source>
</evidence>
<comment type="caution">
    <text evidence="1">The sequence shown here is derived from an EMBL/GenBank/DDBJ whole genome shotgun (WGS) entry which is preliminary data.</text>
</comment>
<gene>
    <name evidence="1" type="ORF">ACFPOE_01230</name>
</gene>
<protein>
    <submittedName>
        <fullName evidence="1">PP0621 family protein</fullName>
    </submittedName>
</protein>
<proteinExistence type="predicted"/>
<sequence>MKYLLVLAVVLIAVWVWRNNRREERDGHAAAKKTPLPQAQDMVRCPVCSVHLPRTDALPGPDGRLYCCQEHRLRAGS</sequence>
<dbReference type="EMBL" id="JBHSMF010000002">
    <property type="protein sequence ID" value="MFC5496142.1"/>
    <property type="molecule type" value="Genomic_DNA"/>
</dbReference>
<reference evidence="2" key="1">
    <citation type="journal article" date="2019" name="Int. J. Syst. Evol. Microbiol.">
        <title>The Global Catalogue of Microorganisms (GCM) 10K type strain sequencing project: providing services to taxonomists for standard genome sequencing and annotation.</title>
        <authorList>
            <consortium name="The Broad Institute Genomics Platform"/>
            <consortium name="The Broad Institute Genome Sequencing Center for Infectious Disease"/>
            <person name="Wu L."/>
            <person name="Ma J."/>
        </authorList>
    </citation>
    <scope>NUCLEOTIDE SEQUENCE [LARGE SCALE GENOMIC DNA]</scope>
    <source>
        <strain evidence="2">CCUG 57401</strain>
    </source>
</reference>
<dbReference type="InterPro" id="IPR049708">
    <property type="entry name" value="PP0621-like"/>
</dbReference>
<evidence type="ECO:0000313" key="2">
    <source>
        <dbReference type="Proteomes" id="UP001596037"/>
    </source>
</evidence>
<name>A0ABW0NB02_9BURK</name>
<keyword evidence="2" id="KW-1185">Reference proteome</keyword>
<dbReference type="RefSeq" id="WP_376848173.1">
    <property type="nucleotide sequence ID" value="NZ_JBHSMF010000002.1"/>
</dbReference>
<dbReference type="NCBIfam" id="NF041023">
    <property type="entry name" value="PP0621_fam"/>
    <property type="match status" value="1"/>
</dbReference>
<accession>A0ABW0NB02</accession>
<dbReference type="Proteomes" id="UP001596037">
    <property type="component" value="Unassembled WGS sequence"/>
</dbReference>
<organism evidence="1 2">
    <name type="scientific">Caenimonas terrae</name>
    <dbReference type="NCBI Taxonomy" id="696074"/>
    <lineage>
        <taxon>Bacteria</taxon>
        <taxon>Pseudomonadati</taxon>
        <taxon>Pseudomonadota</taxon>
        <taxon>Betaproteobacteria</taxon>
        <taxon>Burkholderiales</taxon>
        <taxon>Comamonadaceae</taxon>
        <taxon>Caenimonas</taxon>
    </lineage>
</organism>